<evidence type="ECO:0008006" key="2">
    <source>
        <dbReference type="Google" id="ProtNLM"/>
    </source>
</evidence>
<gene>
    <name evidence="1" type="ORF">S03H2_16299</name>
</gene>
<dbReference type="InterPro" id="IPR029060">
    <property type="entry name" value="PIN-like_dom_sf"/>
</dbReference>
<accession>X1GDL1</accession>
<organism evidence="1">
    <name type="scientific">marine sediment metagenome</name>
    <dbReference type="NCBI Taxonomy" id="412755"/>
    <lineage>
        <taxon>unclassified sequences</taxon>
        <taxon>metagenomes</taxon>
        <taxon>ecological metagenomes</taxon>
    </lineage>
</organism>
<dbReference type="CDD" id="cd09881">
    <property type="entry name" value="PIN_VapC4-5_FitB-like"/>
    <property type="match status" value="1"/>
</dbReference>
<dbReference type="Gene3D" id="3.40.50.1010">
    <property type="entry name" value="5'-nuclease"/>
    <property type="match status" value="1"/>
</dbReference>
<sequence length="101" mass="11539">TTIFNVAELFKGCYSMKNVAKGLMKVKSVVEALDYIYLFDNNSAEEYAKISSDLKNRGQLIGVMDELIASICITHKETLYSGNIKHFERIDDLNIKDWNKI</sequence>
<reference evidence="1" key="1">
    <citation type="journal article" date="2014" name="Front. Microbiol.">
        <title>High frequency of phylogenetically diverse reductive dehalogenase-homologous genes in deep subseafloor sedimentary metagenomes.</title>
        <authorList>
            <person name="Kawai M."/>
            <person name="Futagami T."/>
            <person name="Toyoda A."/>
            <person name="Takaki Y."/>
            <person name="Nishi S."/>
            <person name="Hori S."/>
            <person name="Arai W."/>
            <person name="Tsubouchi T."/>
            <person name="Morono Y."/>
            <person name="Uchiyama I."/>
            <person name="Ito T."/>
            <person name="Fujiyama A."/>
            <person name="Inagaki F."/>
            <person name="Takami H."/>
        </authorList>
    </citation>
    <scope>NUCLEOTIDE SEQUENCE</scope>
    <source>
        <strain evidence="1">Expedition CK06-06</strain>
    </source>
</reference>
<dbReference type="AlphaFoldDB" id="X1GDL1"/>
<name>X1GDL1_9ZZZZ</name>
<dbReference type="SUPFAM" id="SSF88723">
    <property type="entry name" value="PIN domain-like"/>
    <property type="match status" value="1"/>
</dbReference>
<evidence type="ECO:0000313" key="1">
    <source>
        <dbReference type="EMBL" id="GAH39694.1"/>
    </source>
</evidence>
<dbReference type="EMBL" id="BARU01008319">
    <property type="protein sequence ID" value="GAH39694.1"/>
    <property type="molecule type" value="Genomic_DNA"/>
</dbReference>
<feature type="non-terminal residue" evidence="1">
    <location>
        <position position="1"/>
    </location>
</feature>
<comment type="caution">
    <text evidence="1">The sequence shown here is derived from an EMBL/GenBank/DDBJ whole genome shotgun (WGS) entry which is preliminary data.</text>
</comment>
<proteinExistence type="predicted"/>
<protein>
    <recommendedName>
        <fullName evidence="2">PIN domain-containing protein</fullName>
    </recommendedName>
</protein>